<sequence>LPTAKSKEPERVTDIKANRAPPSPHSPSGGLRNHHAVLDAAGPSHVAINAISANMDSFARGRTAILKKQPSHMEAAHFGDLGHSSVNYHPQDDRSRLSKTMEHVLRDNVAIPHYLHFMEVRGAVHLVRFWLEAESFRSVSWSRVRAHSLNSVKQSSLAEPVPASPGGSEPAQHTANALARDVGGEGPAVPSERLDSSGAEADSRPGTPRADTPSRQANSRTGTPYKVQSISTLRDLSDQLMKSIEKDAVTIFTKYISPDAVRPIPITEQIRNDIVAKICGEDGMVDPNCFVIAQSVVFAILEQHEFLRSHHFCKYQIEVLTSGSVFLADILSCESALFYFSEYMEKEEAMNVLQFWLAADNFQNQLAAKKGQYDGQEAQNDAMILYDKYFSLQATNPLGFGDSVRMEIESNICREGGPLPDCFTTPLRQAWTTMEKAKRAAIKILKNFDEAITVDVASLDPESLYQRPYAGRMTFGKVNEMGQFIREAEPEPDVKKSKGSIFSQAMKKWVQGNSDEAQEEMAWQIAKMIVNDVVHQSNHDSPGKATKVRSPPR</sequence>
<reference evidence="3" key="2">
    <citation type="submission" date="2025-08" db="UniProtKB">
        <authorList>
            <consortium name="Ensembl"/>
        </authorList>
    </citation>
    <scope>IDENTIFICATION</scope>
</reference>
<dbReference type="GO" id="GO:0008104">
    <property type="term" value="P:intracellular protein localization"/>
    <property type="evidence" value="ECO:0007669"/>
    <property type="project" value="TreeGrafter"/>
</dbReference>
<dbReference type="Ensembl" id="ENSGACT00000026837.2">
    <property type="protein sequence ID" value="ENSGACP00000026785.2"/>
    <property type="gene ID" value="ENSGACG00000020270.2"/>
</dbReference>
<dbReference type="Proteomes" id="UP000007635">
    <property type="component" value="Chromosome VII"/>
</dbReference>
<evidence type="ECO:0000256" key="1">
    <source>
        <dbReference type="SAM" id="MobiDB-lite"/>
    </source>
</evidence>
<dbReference type="AlphaFoldDB" id="G3QA69"/>
<protein>
    <recommendedName>
        <fullName evidence="2">RGS domain-containing protein</fullName>
    </recommendedName>
</protein>
<dbReference type="PROSITE" id="PS50132">
    <property type="entry name" value="RGS"/>
    <property type="match status" value="1"/>
</dbReference>
<dbReference type="FunFam" id="1.10.167.10:FF:000005">
    <property type="entry name" value="Putative A-kinase anchor protein 10 mitochondrial"/>
    <property type="match status" value="1"/>
</dbReference>
<dbReference type="GO" id="GO:0005739">
    <property type="term" value="C:mitochondrion"/>
    <property type="evidence" value="ECO:0007669"/>
    <property type="project" value="TreeGrafter"/>
</dbReference>
<dbReference type="PANTHER" id="PTHR13155:SF1">
    <property type="entry name" value="A-KINASE ANCHOR PROTEIN 10, MITOCHONDRIAL"/>
    <property type="match status" value="1"/>
</dbReference>
<dbReference type="eggNOG" id="KOG3590">
    <property type="taxonomic scope" value="Eukaryota"/>
</dbReference>
<reference evidence="3" key="3">
    <citation type="submission" date="2025-09" db="UniProtKB">
        <authorList>
            <consortium name="Ensembl"/>
        </authorList>
    </citation>
    <scope>IDENTIFICATION</scope>
</reference>
<evidence type="ECO:0000259" key="2">
    <source>
        <dbReference type="PROSITE" id="PS50132"/>
    </source>
</evidence>
<reference evidence="3 4" key="1">
    <citation type="journal article" date="2021" name="G3 (Bethesda)">
        <title>Improved contiguity of the threespine stickleback genome using long-read sequencing.</title>
        <authorList>
            <person name="Nath S."/>
            <person name="Shaw D.E."/>
            <person name="White M.A."/>
        </authorList>
    </citation>
    <scope>NUCLEOTIDE SEQUENCE [LARGE SCALE GENOMIC DNA]</scope>
    <source>
        <strain evidence="3 4">Lake Benthic</strain>
    </source>
</reference>
<dbReference type="CDD" id="cd12804">
    <property type="entry name" value="AKAP10_AKB"/>
    <property type="match status" value="1"/>
</dbReference>
<feature type="region of interest" description="Disordered" evidence="1">
    <location>
        <begin position="1"/>
        <end position="34"/>
    </location>
</feature>
<evidence type="ECO:0000313" key="3">
    <source>
        <dbReference type="Ensembl" id="ENSGACP00000026785.2"/>
    </source>
</evidence>
<dbReference type="GO" id="GO:0005886">
    <property type="term" value="C:plasma membrane"/>
    <property type="evidence" value="ECO:0007669"/>
    <property type="project" value="TreeGrafter"/>
</dbReference>
<dbReference type="Pfam" id="PF00615">
    <property type="entry name" value="RGS"/>
    <property type="match status" value="1"/>
</dbReference>
<name>G3QA69_GASAC</name>
<feature type="region of interest" description="Disordered" evidence="1">
    <location>
        <begin position="534"/>
        <end position="553"/>
    </location>
</feature>
<feature type="region of interest" description="Disordered" evidence="1">
    <location>
        <begin position="151"/>
        <end position="226"/>
    </location>
</feature>
<dbReference type="GeneTree" id="ENSGT00390000015077"/>
<dbReference type="PANTHER" id="PTHR13155">
    <property type="entry name" value="A-KINASE ANCHOR PROTEINS"/>
    <property type="match status" value="1"/>
</dbReference>
<dbReference type="Gene3D" id="1.10.167.10">
    <property type="entry name" value="Regulator of G-protein Signalling 4, domain 2"/>
    <property type="match status" value="2"/>
</dbReference>
<dbReference type="OMA" id="EFHCKYQ"/>
<dbReference type="CDD" id="cd08721">
    <property type="entry name" value="RGS_AKAP2_2"/>
    <property type="match status" value="1"/>
</dbReference>
<dbReference type="InterPro" id="IPR037719">
    <property type="entry name" value="AKAP10_AKB_dom"/>
</dbReference>
<organism evidence="3 4">
    <name type="scientific">Gasterosteus aculeatus aculeatus</name>
    <name type="common">three-spined stickleback</name>
    <dbReference type="NCBI Taxonomy" id="481459"/>
    <lineage>
        <taxon>Eukaryota</taxon>
        <taxon>Metazoa</taxon>
        <taxon>Chordata</taxon>
        <taxon>Craniata</taxon>
        <taxon>Vertebrata</taxon>
        <taxon>Euteleostomi</taxon>
        <taxon>Actinopterygii</taxon>
        <taxon>Neopterygii</taxon>
        <taxon>Teleostei</taxon>
        <taxon>Neoteleostei</taxon>
        <taxon>Acanthomorphata</taxon>
        <taxon>Eupercaria</taxon>
        <taxon>Perciformes</taxon>
        <taxon>Cottioidei</taxon>
        <taxon>Gasterosteales</taxon>
        <taxon>Gasterosteidae</taxon>
        <taxon>Gasterosteus</taxon>
    </lineage>
</organism>
<dbReference type="InParanoid" id="G3QA69"/>
<dbReference type="SUPFAM" id="SSF48097">
    <property type="entry name" value="Regulator of G-protein signaling, RGS"/>
    <property type="match status" value="2"/>
</dbReference>
<feature type="compositionally biased region" description="Polar residues" evidence="1">
    <location>
        <begin position="213"/>
        <end position="226"/>
    </location>
</feature>
<dbReference type="InterPro" id="IPR036305">
    <property type="entry name" value="RGS_sf"/>
</dbReference>
<dbReference type="SMART" id="SM00315">
    <property type="entry name" value="RGS"/>
    <property type="match status" value="2"/>
</dbReference>
<dbReference type="GO" id="GO:0051018">
    <property type="term" value="F:protein kinase A binding"/>
    <property type="evidence" value="ECO:0007669"/>
    <property type="project" value="InterPro"/>
</dbReference>
<dbReference type="InterPro" id="IPR016137">
    <property type="entry name" value="RGS"/>
</dbReference>
<evidence type="ECO:0000313" key="4">
    <source>
        <dbReference type="Proteomes" id="UP000007635"/>
    </source>
</evidence>
<keyword evidence="4" id="KW-1185">Reference proteome</keyword>
<accession>G3QA69</accession>
<dbReference type="InterPro" id="IPR044926">
    <property type="entry name" value="RGS_subdomain_2"/>
</dbReference>
<dbReference type="STRING" id="69293.ENSGACP00000026785"/>
<proteinExistence type="predicted"/>
<dbReference type="Bgee" id="ENSGACG00000020270">
    <property type="expression patterns" value="Expressed in telencephalon and 13 other cell types or tissues"/>
</dbReference>
<dbReference type="InterPro" id="IPR052246">
    <property type="entry name" value="Cell_Polariz_PKAAnc"/>
</dbReference>
<feature type="domain" description="RGS" evidence="2">
    <location>
        <begin position="326"/>
        <end position="435"/>
    </location>
</feature>
<feature type="compositionally biased region" description="Basic and acidic residues" evidence="1">
    <location>
        <begin position="1"/>
        <end position="17"/>
    </location>
</feature>